<dbReference type="AlphaFoldDB" id="A0A9P4QFQ5"/>
<organism evidence="1 2">
    <name type="scientific">Polyplosphaeria fusca</name>
    <dbReference type="NCBI Taxonomy" id="682080"/>
    <lineage>
        <taxon>Eukaryota</taxon>
        <taxon>Fungi</taxon>
        <taxon>Dikarya</taxon>
        <taxon>Ascomycota</taxon>
        <taxon>Pezizomycotina</taxon>
        <taxon>Dothideomycetes</taxon>
        <taxon>Pleosporomycetidae</taxon>
        <taxon>Pleosporales</taxon>
        <taxon>Tetraplosphaeriaceae</taxon>
        <taxon>Polyplosphaeria</taxon>
    </lineage>
</organism>
<name>A0A9P4QFQ5_9PLEO</name>
<keyword evidence="2" id="KW-1185">Reference proteome</keyword>
<evidence type="ECO:0000313" key="1">
    <source>
        <dbReference type="EMBL" id="KAF2726453.1"/>
    </source>
</evidence>
<feature type="non-terminal residue" evidence="1">
    <location>
        <position position="201"/>
    </location>
</feature>
<accession>A0A9P4QFQ5</accession>
<sequence length="201" mass="22984">MVQSRCGLNAREEIKNMDRLHLVMAKLKVRFLPRGSAIFQQLDQTFSSLTLASCQNVSEFAEKLCKARNDIHELDVSCRISEPHFVNRFLTGLGLEYSTFLSAFYQVNSLIPERNDTGTITREAVTFDTALIAAEKEEQSQKMQTMTTQPLAMAAVGGKRLCTHCHSTTHDRPDCWKLFPDKKAAFAEQRDKRRRIRQKTK</sequence>
<evidence type="ECO:0000313" key="2">
    <source>
        <dbReference type="Proteomes" id="UP000799444"/>
    </source>
</evidence>
<dbReference type="Proteomes" id="UP000799444">
    <property type="component" value="Unassembled WGS sequence"/>
</dbReference>
<proteinExistence type="predicted"/>
<gene>
    <name evidence="1" type="ORF">EJ04DRAFT_453355</name>
</gene>
<reference evidence="1" key="1">
    <citation type="journal article" date="2020" name="Stud. Mycol.">
        <title>101 Dothideomycetes genomes: a test case for predicting lifestyles and emergence of pathogens.</title>
        <authorList>
            <person name="Haridas S."/>
            <person name="Albert R."/>
            <person name="Binder M."/>
            <person name="Bloem J."/>
            <person name="Labutti K."/>
            <person name="Salamov A."/>
            <person name="Andreopoulos B."/>
            <person name="Baker S."/>
            <person name="Barry K."/>
            <person name="Bills G."/>
            <person name="Bluhm B."/>
            <person name="Cannon C."/>
            <person name="Castanera R."/>
            <person name="Culley D."/>
            <person name="Daum C."/>
            <person name="Ezra D."/>
            <person name="Gonzalez J."/>
            <person name="Henrissat B."/>
            <person name="Kuo A."/>
            <person name="Liang C."/>
            <person name="Lipzen A."/>
            <person name="Lutzoni F."/>
            <person name="Magnuson J."/>
            <person name="Mondo S."/>
            <person name="Nolan M."/>
            <person name="Ohm R."/>
            <person name="Pangilinan J."/>
            <person name="Park H.-J."/>
            <person name="Ramirez L."/>
            <person name="Alfaro M."/>
            <person name="Sun H."/>
            <person name="Tritt A."/>
            <person name="Yoshinaga Y."/>
            <person name="Zwiers L.-H."/>
            <person name="Turgeon B."/>
            <person name="Goodwin S."/>
            <person name="Spatafora J."/>
            <person name="Crous P."/>
            <person name="Grigoriev I."/>
        </authorList>
    </citation>
    <scope>NUCLEOTIDE SEQUENCE</scope>
    <source>
        <strain evidence="1">CBS 125425</strain>
    </source>
</reference>
<dbReference type="EMBL" id="ML996484">
    <property type="protein sequence ID" value="KAF2726453.1"/>
    <property type="molecule type" value="Genomic_DNA"/>
</dbReference>
<comment type="caution">
    <text evidence="1">The sequence shown here is derived from an EMBL/GenBank/DDBJ whole genome shotgun (WGS) entry which is preliminary data.</text>
</comment>
<protein>
    <submittedName>
        <fullName evidence="1">Uncharacterized protein</fullName>
    </submittedName>
</protein>
<dbReference type="OrthoDB" id="4777797at2759"/>